<evidence type="ECO:0000256" key="5">
    <source>
        <dbReference type="ARBA" id="ARBA00023014"/>
    </source>
</evidence>
<dbReference type="Gene3D" id="3.90.380.10">
    <property type="entry name" value="Naphthalene 1,2-dioxygenase Alpha Subunit, Chain A, domain 1"/>
    <property type="match status" value="1"/>
</dbReference>
<feature type="domain" description="Rieske" evidence="6">
    <location>
        <begin position="123"/>
        <end position="176"/>
    </location>
</feature>
<dbReference type="InterPro" id="IPR001663">
    <property type="entry name" value="Rng_hydr_dOase-A"/>
</dbReference>
<reference evidence="7 8" key="1">
    <citation type="submission" date="2018-01" db="EMBL/GenBank/DDBJ databases">
        <title>The draft genome sequence of Halioglobus japonicus S1-36.</title>
        <authorList>
            <person name="Du Z.-J."/>
            <person name="Shi M.-J."/>
        </authorList>
    </citation>
    <scope>NUCLEOTIDE SEQUENCE [LARGE SCALE GENOMIC DNA]</scope>
    <source>
        <strain evidence="7 8">S1-36</strain>
    </source>
</reference>
<dbReference type="SUPFAM" id="SSF50022">
    <property type="entry name" value="ISP domain"/>
    <property type="match status" value="1"/>
</dbReference>
<dbReference type="Proteomes" id="UP000235162">
    <property type="component" value="Unassembled WGS sequence"/>
</dbReference>
<gene>
    <name evidence="7" type="ORF">C0029_01460</name>
</gene>
<dbReference type="AlphaFoldDB" id="A0AAP8MIE5"/>
<keyword evidence="8" id="KW-1185">Reference proteome</keyword>
<keyword evidence="2" id="KW-0479">Metal-binding</keyword>
<proteinExistence type="predicted"/>
<dbReference type="GO" id="GO:0046872">
    <property type="term" value="F:metal ion binding"/>
    <property type="evidence" value="ECO:0007669"/>
    <property type="project" value="UniProtKB-KW"/>
</dbReference>
<evidence type="ECO:0000256" key="3">
    <source>
        <dbReference type="ARBA" id="ARBA00023002"/>
    </source>
</evidence>
<dbReference type="GO" id="GO:0016491">
    <property type="term" value="F:oxidoreductase activity"/>
    <property type="evidence" value="ECO:0007669"/>
    <property type="project" value="UniProtKB-KW"/>
</dbReference>
<keyword evidence="4" id="KW-0408">Iron</keyword>
<evidence type="ECO:0000256" key="4">
    <source>
        <dbReference type="ARBA" id="ARBA00023004"/>
    </source>
</evidence>
<keyword evidence="3" id="KW-0560">Oxidoreductase</keyword>
<keyword evidence="5" id="KW-0411">Iron-sulfur</keyword>
<sequence>MQYGNNGLLIFEVSGHSGLVTMGCLQGCGARLIIIKTVNPDCICMSEARPVMMGKRMSVQKPGSARASGPTVAETIAADRVAPPAPLLESDYAFLGDVDIDCERYTSEAFARREDEQLWRRCWHWVCREEHLPDVGDNYVHNIGPCSVIVVRDSADSIKAFVNSCTHRGTRLIDGEGSGYSMQSSAWGQLTSNVQRQYTIDFDSPAAAHTGATLMPGASGPEGE</sequence>
<organism evidence="7 8">
    <name type="scientific">Halioglobus japonicus</name>
    <dbReference type="NCBI Taxonomy" id="930805"/>
    <lineage>
        <taxon>Bacteria</taxon>
        <taxon>Pseudomonadati</taxon>
        <taxon>Pseudomonadota</taxon>
        <taxon>Gammaproteobacteria</taxon>
        <taxon>Cellvibrionales</taxon>
        <taxon>Halieaceae</taxon>
        <taxon>Halioglobus</taxon>
    </lineage>
</organism>
<dbReference type="GO" id="GO:0051537">
    <property type="term" value="F:2 iron, 2 sulfur cluster binding"/>
    <property type="evidence" value="ECO:0007669"/>
    <property type="project" value="UniProtKB-KW"/>
</dbReference>
<comment type="caution">
    <text evidence="7">The sequence shown here is derived from an EMBL/GenBank/DDBJ whole genome shotgun (WGS) entry which is preliminary data.</text>
</comment>
<evidence type="ECO:0000256" key="1">
    <source>
        <dbReference type="ARBA" id="ARBA00022714"/>
    </source>
</evidence>
<dbReference type="PANTHER" id="PTHR43756:SF5">
    <property type="entry name" value="CHOLINE MONOOXYGENASE, CHLOROPLASTIC"/>
    <property type="match status" value="1"/>
</dbReference>
<evidence type="ECO:0000259" key="6">
    <source>
        <dbReference type="PROSITE" id="PS51296"/>
    </source>
</evidence>
<dbReference type="Pfam" id="PF00355">
    <property type="entry name" value="Rieske"/>
    <property type="match status" value="1"/>
</dbReference>
<protein>
    <recommendedName>
        <fullName evidence="6">Rieske domain-containing protein</fullName>
    </recommendedName>
</protein>
<name>A0AAP8MIE5_9GAMM</name>
<dbReference type="InterPro" id="IPR036922">
    <property type="entry name" value="Rieske_2Fe-2S_sf"/>
</dbReference>
<dbReference type="Gene3D" id="2.102.10.10">
    <property type="entry name" value="Rieske [2Fe-2S] iron-sulphur domain"/>
    <property type="match status" value="1"/>
</dbReference>
<dbReference type="InterPro" id="IPR017941">
    <property type="entry name" value="Rieske_2Fe-2S"/>
</dbReference>
<keyword evidence="1" id="KW-0001">2Fe-2S</keyword>
<dbReference type="PANTHER" id="PTHR43756">
    <property type="entry name" value="CHOLINE MONOOXYGENASE, CHLOROPLASTIC"/>
    <property type="match status" value="1"/>
</dbReference>
<dbReference type="PRINTS" id="PR00090">
    <property type="entry name" value="RNGDIOXGNASE"/>
</dbReference>
<evidence type="ECO:0000313" key="7">
    <source>
        <dbReference type="EMBL" id="PLW88117.1"/>
    </source>
</evidence>
<dbReference type="PROSITE" id="PS51296">
    <property type="entry name" value="RIESKE"/>
    <property type="match status" value="1"/>
</dbReference>
<evidence type="ECO:0000256" key="2">
    <source>
        <dbReference type="ARBA" id="ARBA00022723"/>
    </source>
</evidence>
<accession>A0AAP8MIE5</accession>
<dbReference type="EMBL" id="PKUR01000001">
    <property type="protein sequence ID" value="PLW88117.1"/>
    <property type="molecule type" value="Genomic_DNA"/>
</dbReference>
<evidence type="ECO:0000313" key="8">
    <source>
        <dbReference type="Proteomes" id="UP000235162"/>
    </source>
</evidence>